<dbReference type="Pfam" id="PF14780">
    <property type="entry name" value="NEPRO_N"/>
    <property type="match status" value="1"/>
</dbReference>
<feature type="compositionally biased region" description="Basic and acidic residues" evidence="1">
    <location>
        <begin position="321"/>
        <end position="331"/>
    </location>
</feature>
<accession>A0A7K7VH40</accession>
<evidence type="ECO:0000259" key="2">
    <source>
        <dbReference type="Pfam" id="PF14780"/>
    </source>
</evidence>
<dbReference type="PANTHER" id="PTHR34761:SF1">
    <property type="entry name" value="NUCLEOLUS AND NEURAL PROGENITOR PROTEIN"/>
    <property type="match status" value="1"/>
</dbReference>
<dbReference type="GO" id="GO:0005634">
    <property type="term" value="C:nucleus"/>
    <property type="evidence" value="ECO:0007669"/>
    <property type="project" value="TreeGrafter"/>
</dbReference>
<reference evidence="3 4" key="1">
    <citation type="submission" date="2019-09" db="EMBL/GenBank/DDBJ databases">
        <title>Bird 10,000 Genomes (B10K) Project - Family phase.</title>
        <authorList>
            <person name="Zhang G."/>
        </authorList>
    </citation>
    <scope>NUCLEOTIDE SEQUENCE [LARGE SCALE GENOMIC DNA]</scope>
    <source>
        <strain evidence="3">B10K-LSUMZ-16893</strain>
    </source>
</reference>
<evidence type="ECO:0000313" key="4">
    <source>
        <dbReference type="Proteomes" id="UP000533954"/>
    </source>
</evidence>
<proteinExistence type="predicted"/>
<dbReference type="OrthoDB" id="9899341at2759"/>
<feature type="non-terminal residue" evidence="3">
    <location>
        <position position="1"/>
    </location>
</feature>
<organism evidence="3 4">
    <name type="scientific">Eudromia elegans</name>
    <name type="common">Elegant crested-tinamou</name>
    <dbReference type="NCBI Taxonomy" id="8805"/>
    <lineage>
        <taxon>Eukaryota</taxon>
        <taxon>Metazoa</taxon>
        <taxon>Chordata</taxon>
        <taxon>Craniata</taxon>
        <taxon>Vertebrata</taxon>
        <taxon>Euteleostomi</taxon>
        <taxon>Archelosauria</taxon>
        <taxon>Archosauria</taxon>
        <taxon>Dinosauria</taxon>
        <taxon>Saurischia</taxon>
        <taxon>Theropoda</taxon>
        <taxon>Coelurosauria</taxon>
        <taxon>Aves</taxon>
        <taxon>Palaeognathae</taxon>
        <taxon>Tinamiformes</taxon>
        <taxon>Tinamidae</taxon>
        <taxon>Eudromia</taxon>
    </lineage>
</organism>
<comment type="caution">
    <text evidence="3">The sequence shown here is derived from an EMBL/GenBank/DDBJ whole genome shotgun (WGS) entry which is preliminary data.</text>
</comment>
<feature type="non-terminal residue" evidence="3">
    <location>
        <position position="370"/>
    </location>
</feature>
<evidence type="ECO:0000256" key="1">
    <source>
        <dbReference type="SAM" id="MobiDB-lite"/>
    </source>
</evidence>
<dbReference type="InterPro" id="IPR052835">
    <property type="entry name" value="Nepro"/>
</dbReference>
<feature type="region of interest" description="Disordered" evidence="1">
    <location>
        <begin position="321"/>
        <end position="345"/>
    </location>
</feature>
<dbReference type="AlphaFoldDB" id="A0A7K7VH40"/>
<dbReference type="Proteomes" id="UP000533954">
    <property type="component" value="Unassembled WGS sequence"/>
</dbReference>
<name>A0A7K7VH40_EUDEL</name>
<gene>
    <name evidence="3" type="primary">Nepro</name>
    <name evidence="3" type="ORF">EUDELE_R14579</name>
</gene>
<sequence length="370" mass="40315">LSVQHLCSGEFILLNTVASGLLSRLRVQYRWVLQSLVSLYEVLWTLLDLVSKTQQTPYIKGFTFPSDIGDFLGASVCAEVKKMARAPKGTKAARWLRKLFPDAPEAAPEAERDLVTHTSVMENKSLPGPTDIGRPVVATRASRGRGATFLHFALFQGISITSAPSKVQSVSLCSRLAKSPHARSLVQMVQKATSFGELSEALRKAILWCKGNKLKSAAYFLRNKLLKSNRLHHVEAQGCSLQKKLCCVKTSLCKYLLCGSRNARQPKPYHRARLCQGKMRCSRRSKTPKAVQQEPPELPGACEGDSSSFLSIFHAGSLGHEGRADADKAGGEQRQAGPSPQLLLGAKPGSLLKEAAENMDIDSIFAAMGV</sequence>
<dbReference type="GO" id="GO:0045747">
    <property type="term" value="P:positive regulation of Notch signaling pathway"/>
    <property type="evidence" value="ECO:0007669"/>
    <property type="project" value="TreeGrafter"/>
</dbReference>
<keyword evidence="4" id="KW-1185">Reference proteome</keyword>
<dbReference type="InterPro" id="IPR027951">
    <property type="entry name" value="Nepro_N"/>
</dbReference>
<dbReference type="PANTHER" id="PTHR34761">
    <property type="entry name" value="NUCLEOLUS AND NEURAL PROGENITOR PROTEIN"/>
    <property type="match status" value="1"/>
</dbReference>
<dbReference type="EMBL" id="VZSX01000142">
    <property type="protein sequence ID" value="NXA40709.1"/>
    <property type="molecule type" value="Genomic_DNA"/>
</dbReference>
<feature type="domain" description="Nucleolus and neural progenitor protein-like N-terminal" evidence="2">
    <location>
        <begin position="1"/>
        <end position="43"/>
    </location>
</feature>
<evidence type="ECO:0000313" key="3">
    <source>
        <dbReference type="EMBL" id="NXA40709.1"/>
    </source>
</evidence>
<protein>
    <submittedName>
        <fullName evidence="3">NEPRO protein</fullName>
    </submittedName>
</protein>